<dbReference type="AlphaFoldDB" id="B0TTT6"/>
<gene>
    <name evidence="2" type="ordered locus">Shal_2095</name>
</gene>
<dbReference type="KEGG" id="shl:Shal_2095"/>
<dbReference type="RefSeq" id="WP_012277184.1">
    <property type="nucleotide sequence ID" value="NC_010334.1"/>
</dbReference>
<accession>B0TTT6</accession>
<evidence type="ECO:0000313" key="3">
    <source>
        <dbReference type="Proteomes" id="UP000001317"/>
    </source>
</evidence>
<dbReference type="OrthoDB" id="9815874at2"/>
<evidence type="ECO:0000259" key="1">
    <source>
        <dbReference type="SMART" id="SM00849"/>
    </source>
</evidence>
<dbReference type="eggNOG" id="COG0491">
    <property type="taxonomic scope" value="Bacteria"/>
</dbReference>
<dbReference type="InterPro" id="IPR050662">
    <property type="entry name" value="Sec-metab_biosynth-thioest"/>
</dbReference>
<feature type="domain" description="Metallo-beta-lactamase" evidence="1">
    <location>
        <begin position="56"/>
        <end position="275"/>
    </location>
</feature>
<dbReference type="Gene3D" id="1.10.10.10">
    <property type="entry name" value="Winged helix-like DNA-binding domain superfamily/Winged helix DNA-binding domain"/>
    <property type="match status" value="1"/>
</dbReference>
<dbReference type="InterPro" id="IPR048933">
    <property type="entry name" value="B_lactamase-like_C"/>
</dbReference>
<dbReference type="Proteomes" id="UP000001317">
    <property type="component" value="Chromosome"/>
</dbReference>
<dbReference type="InterPro" id="IPR036866">
    <property type="entry name" value="RibonucZ/Hydroxyglut_hydro"/>
</dbReference>
<organism evidence="2 3">
    <name type="scientific">Shewanella halifaxensis (strain HAW-EB4)</name>
    <dbReference type="NCBI Taxonomy" id="458817"/>
    <lineage>
        <taxon>Bacteria</taxon>
        <taxon>Pseudomonadati</taxon>
        <taxon>Pseudomonadota</taxon>
        <taxon>Gammaproteobacteria</taxon>
        <taxon>Alteromonadales</taxon>
        <taxon>Shewanellaceae</taxon>
        <taxon>Shewanella</taxon>
    </lineage>
</organism>
<dbReference type="InterPro" id="IPR001279">
    <property type="entry name" value="Metallo-B-lactamas"/>
</dbReference>
<dbReference type="PANTHER" id="PTHR23131">
    <property type="entry name" value="ENDORIBONUCLEASE LACTB2"/>
    <property type="match status" value="1"/>
</dbReference>
<dbReference type="Gene3D" id="3.60.15.10">
    <property type="entry name" value="Ribonuclease Z/Hydroxyacylglutathione hydrolase-like"/>
    <property type="match status" value="1"/>
</dbReference>
<dbReference type="SMART" id="SM00849">
    <property type="entry name" value="Lactamase_B"/>
    <property type="match status" value="1"/>
</dbReference>
<evidence type="ECO:0000313" key="2">
    <source>
        <dbReference type="EMBL" id="ABZ76654.1"/>
    </source>
</evidence>
<sequence>MDVTKNQSLNDHRAQKLKDRQALSYPFTPPLCDAKVVYVAKGVLWARLSMPMGLDHINVYILEDTDGWYLVDTGLNTEENKALWIALAENYLTAKPVKGVICTHFHYDHSGLSSWLTEYFDVPLYMTHGEYYMLRGVAATHECSGNEQDKRFYTRSGFSAGYAEKVFEACKKDPYITHYPPHFFRLREGDVFTIGQRKWQVWIGEGHSPEHACLYSEAMEDEPALLISGDQVLPEISSNILVSSIEPEGNPLAQWFKSLKRLESLDSESLVLPAHGPVFGNLHIRSKQLEQHHKNQLDVLRELSVSYIDFTALDALEVLFKRPMQPIEKLMALGETLAHLNWLINVEELTRTLCNKSDKFIYNNKLK</sequence>
<dbReference type="STRING" id="458817.Shal_2095"/>
<proteinExistence type="predicted"/>
<dbReference type="SUPFAM" id="SSF56281">
    <property type="entry name" value="Metallo-hydrolase/oxidoreductase"/>
    <property type="match status" value="1"/>
</dbReference>
<dbReference type="Pfam" id="PF00753">
    <property type="entry name" value="Lactamase_B"/>
    <property type="match status" value="1"/>
</dbReference>
<dbReference type="InterPro" id="IPR036388">
    <property type="entry name" value="WH-like_DNA-bd_sf"/>
</dbReference>
<name>B0TTT6_SHEHH</name>
<dbReference type="Pfam" id="PF21221">
    <property type="entry name" value="B_lactamase-like_C"/>
    <property type="match status" value="1"/>
</dbReference>
<dbReference type="PANTHER" id="PTHR23131:SF4">
    <property type="entry name" value="METALLO-BETA-LACTAMASE SUPERFAMILY POTEIN"/>
    <property type="match status" value="1"/>
</dbReference>
<protein>
    <submittedName>
        <fullName evidence="2">Beta-lactamase domain protein</fullName>
    </submittedName>
</protein>
<dbReference type="HOGENOM" id="CLU_048478_0_1_6"/>
<dbReference type="EMBL" id="CP000931">
    <property type="protein sequence ID" value="ABZ76654.1"/>
    <property type="molecule type" value="Genomic_DNA"/>
</dbReference>
<keyword evidence="3" id="KW-1185">Reference proteome</keyword>
<reference evidence="2" key="1">
    <citation type="submission" date="2008-01" db="EMBL/GenBank/DDBJ databases">
        <title>Complete sequence of Shewanella halifaxensis HAW-EB4.</title>
        <authorList>
            <consortium name="US DOE Joint Genome Institute"/>
            <person name="Copeland A."/>
            <person name="Lucas S."/>
            <person name="Lapidus A."/>
            <person name="Glavina del Rio T."/>
            <person name="Dalin E."/>
            <person name="Tice H."/>
            <person name="Bruce D."/>
            <person name="Goodwin L."/>
            <person name="Pitluck S."/>
            <person name="Sims D."/>
            <person name="Brettin T."/>
            <person name="Detter J.C."/>
            <person name="Han C."/>
            <person name="Kuske C.R."/>
            <person name="Schmutz J."/>
            <person name="Larimer F."/>
            <person name="Land M."/>
            <person name="Hauser L."/>
            <person name="Kyrpides N."/>
            <person name="Kim E."/>
            <person name="Zhao J.-S."/>
            <person name="Richardson P."/>
        </authorList>
    </citation>
    <scope>NUCLEOTIDE SEQUENCE [LARGE SCALE GENOMIC DNA]</scope>
    <source>
        <strain evidence="2">HAW-EB4</strain>
    </source>
</reference>